<dbReference type="STRING" id="1802117.A3J54_03035"/>
<comment type="caution">
    <text evidence="1">The sequence shown here is derived from an EMBL/GenBank/DDBJ whole genome shotgun (WGS) entry which is preliminary data.</text>
</comment>
<name>A0A1G2G799_9BACT</name>
<organism evidence="1 2">
    <name type="scientific">Candidatus Ryanbacteria bacterium RIFCSPHIGHO2_02_FULL_45_13b</name>
    <dbReference type="NCBI Taxonomy" id="1802117"/>
    <lineage>
        <taxon>Bacteria</taxon>
        <taxon>Candidatus Ryaniibacteriota</taxon>
    </lineage>
</organism>
<dbReference type="AlphaFoldDB" id="A0A1G2G799"/>
<evidence type="ECO:0000313" key="1">
    <source>
        <dbReference type="EMBL" id="OGZ45952.1"/>
    </source>
</evidence>
<gene>
    <name evidence="1" type="ORF">A3J54_03035</name>
</gene>
<accession>A0A1G2G799</accession>
<proteinExistence type="predicted"/>
<dbReference type="EMBL" id="MHNN01000018">
    <property type="protein sequence ID" value="OGZ45952.1"/>
    <property type="molecule type" value="Genomic_DNA"/>
</dbReference>
<evidence type="ECO:0008006" key="3">
    <source>
        <dbReference type="Google" id="ProtNLM"/>
    </source>
</evidence>
<protein>
    <recommendedName>
        <fullName evidence="3">Transglutaminase-like domain-containing protein</fullName>
    </recommendedName>
</protein>
<sequence length="206" mass="23887">MHGFTKDELKLLYSLKTPVKVQDFLDTLPMNFEEKGTTLMSPRRVMREKKAHCMEGALLAAAAFWIHGRKPLLLDLRAAPNDDDHVVALFQDRGLWGAVSKTNHAVLRWREPIFKTVHALAASYFHEYFLDDGKRTLREYSRPFRLDVKKYEGWTVAEKDLWHLSDALDASPHYPLLPRGAFRHTRLADSMERKAGSIVEWKRSKI</sequence>
<reference evidence="1 2" key="1">
    <citation type="journal article" date="2016" name="Nat. Commun.">
        <title>Thousands of microbial genomes shed light on interconnected biogeochemical processes in an aquifer system.</title>
        <authorList>
            <person name="Anantharaman K."/>
            <person name="Brown C.T."/>
            <person name="Hug L.A."/>
            <person name="Sharon I."/>
            <person name="Castelle C.J."/>
            <person name="Probst A.J."/>
            <person name="Thomas B.C."/>
            <person name="Singh A."/>
            <person name="Wilkins M.J."/>
            <person name="Karaoz U."/>
            <person name="Brodie E.L."/>
            <person name="Williams K.H."/>
            <person name="Hubbard S.S."/>
            <person name="Banfield J.F."/>
        </authorList>
    </citation>
    <scope>NUCLEOTIDE SEQUENCE [LARGE SCALE GENOMIC DNA]</scope>
</reference>
<dbReference type="Proteomes" id="UP000176576">
    <property type="component" value="Unassembled WGS sequence"/>
</dbReference>
<evidence type="ECO:0000313" key="2">
    <source>
        <dbReference type="Proteomes" id="UP000176576"/>
    </source>
</evidence>